<feature type="region of interest" description="Disordered" evidence="1">
    <location>
        <begin position="119"/>
        <end position="144"/>
    </location>
</feature>
<feature type="compositionally biased region" description="Low complexity" evidence="1">
    <location>
        <begin position="32"/>
        <end position="41"/>
    </location>
</feature>
<evidence type="ECO:0000256" key="1">
    <source>
        <dbReference type="SAM" id="MobiDB-lite"/>
    </source>
</evidence>
<feature type="compositionally biased region" description="Basic residues" evidence="1">
    <location>
        <begin position="124"/>
        <end position="138"/>
    </location>
</feature>
<protein>
    <submittedName>
        <fullName evidence="2">Uncharacterized protein</fullName>
    </submittedName>
</protein>
<proteinExistence type="predicted"/>
<dbReference type="OrthoDB" id="5407267at2759"/>
<name>A0A8H6L1Q0_9LECA</name>
<sequence length="170" mass="18616">MSNPYYGQGQPNGYNPAGNSGGRYEPDYTPANNNNNNNNNNYAPSPDMSNGRRYDLEPRTRRDHRKAPPLRLEQQLRLLVRRRAPGPPLREEGRRPQGSVVVVVVVEPARQGQGAFLDVGPGGRRGHDRRGGGGRHRAGGGAEEWEGQYWGDDCGVGAWWLGGECVGEGV</sequence>
<keyword evidence="3" id="KW-1185">Reference proteome</keyword>
<feature type="compositionally biased region" description="Polar residues" evidence="1">
    <location>
        <begin position="1"/>
        <end position="13"/>
    </location>
</feature>
<comment type="caution">
    <text evidence="2">The sequence shown here is derived from an EMBL/GenBank/DDBJ whole genome shotgun (WGS) entry which is preliminary data.</text>
</comment>
<organism evidence="2 3">
    <name type="scientific">Letharia columbiana</name>
    <dbReference type="NCBI Taxonomy" id="112416"/>
    <lineage>
        <taxon>Eukaryota</taxon>
        <taxon>Fungi</taxon>
        <taxon>Dikarya</taxon>
        <taxon>Ascomycota</taxon>
        <taxon>Pezizomycotina</taxon>
        <taxon>Lecanoromycetes</taxon>
        <taxon>OSLEUM clade</taxon>
        <taxon>Lecanoromycetidae</taxon>
        <taxon>Lecanorales</taxon>
        <taxon>Lecanorineae</taxon>
        <taxon>Parmeliaceae</taxon>
        <taxon>Letharia</taxon>
    </lineage>
</organism>
<dbReference type="RefSeq" id="XP_037161620.1">
    <property type="nucleotide sequence ID" value="XM_037311464.1"/>
</dbReference>
<dbReference type="AlphaFoldDB" id="A0A8H6L1Q0"/>
<feature type="compositionally biased region" description="Basic and acidic residues" evidence="1">
    <location>
        <begin position="50"/>
        <end position="60"/>
    </location>
</feature>
<dbReference type="GeneID" id="59291225"/>
<evidence type="ECO:0000313" key="3">
    <source>
        <dbReference type="Proteomes" id="UP000578531"/>
    </source>
</evidence>
<reference evidence="2 3" key="1">
    <citation type="journal article" date="2020" name="Genomics">
        <title>Complete, high-quality genomes from long-read metagenomic sequencing of two wolf lichen thalli reveals enigmatic genome architecture.</title>
        <authorList>
            <person name="McKenzie S.K."/>
            <person name="Walston R.F."/>
            <person name="Allen J.L."/>
        </authorList>
    </citation>
    <scope>NUCLEOTIDE SEQUENCE [LARGE SCALE GENOMIC DNA]</scope>
    <source>
        <strain evidence="2">WasteWater2</strain>
    </source>
</reference>
<dbReference type="Proteomes" id="UP000578531">
    <property type="component" value="Unassembled WGS sequence"/>
</dbReference>
<gene>
    <name evidence="2" type="ORF">HO173_009574</name>
</gene>
<dbReference type="EMBL" id="JACCJC010000050">
    <property type="protein sequence ID" value="KAF6232191.1"/>
    <property type="molecule type" value="Genomic_DNA"/>
</dbReference>
<feature type="region of interest" description="Disordered" evidence="1">
    <location>
        <begin position="1"/>
        <end position="95"/>
    </location>
</feature>
<accession>A0A8H6L1Q0</accession>
<evidence type="ECO:0000313" key="2">
    <source>
        <dbReference type="EMBL" id="KAF6232191.1"/>
    </source>
</evidence>